<dbReference type="SUPFAM" id="SSF48179">
    <property type="entry name" value="6-phosphogluconate dehydrogenase C-terminal domain-like"/>
    <property type="match status" value="1"/>
</dbReference>
<dbReference type="Pfam" id="PF03446">
    <property type="entry name" value="NAD_binding_2"/>
    <property type="match status" value="1"/>
</dbReference>
<dbReference type="Proteomes" id="UP001056648">
    <property type="component" value="Chromosome 1"/>
</dbReference>
<evidence type="ECO:0000313" key="7">
    <source>
        <dbReference type="EMBL" id="NNH12816.1"/>
    </source>
</evidence>
<evidence type="ECO:0000256" key="2">
    <source>
        <dbReference type="ARBA" id="ARBA00023002"/>
    </source>
</evidence>
<dbReference type="PROSITE" id="PS00895">
    <property type="entry name" value="3_HYDROXYISOBUT_DH"/>
    <property type="match status" value="1"/>
</dbReference>
<dbReference type="InterPro" id="IPR029154">
    <property type="entry name" value="HIBADH-like_NADP-bd"/>
</dbReference>
<keyword evidence="10" id="KW-1185">Reference proteome</keyword>
<evidence type="ECO:0000313" key="8">
    <source>
        <dbReference type="EMBL" id="USE78119.1"/>
    </source>
</evidence>
<accession>A0A6N1BHU0</accession>
<evidence type="ECO:0000256" key="4">
    <source>
        <dbReference type="PIRSR" id="PIRSR000103-1"/>
    </source>
</evidence>
<dbReference type="InterPro" id="IPR013328">
    <property type="entry name" value="6PGD_dom2"/>
</dbReference>
<feature type="domain" description="6-phosphogluconate dehydrogenase NADP-binding" evidence="5">
    <location>
        <begin position="2"/>
        <end position="162"/>
    </location>
</feature>
<evidence type="ECO:0000256" key="1">
    <source>
        <dbReference type="ARBA" id="ARBA00009080"/>
    </source>
</evidence>
<dbReference type="InterPro" id="IPR036291">
    <property type="entry name" value="NAD(P)-bd_dom_sf"/>
</dbReference>
<dbReference type="Pfam" id="PF14833">
    <property type="entry name" value="NAD_binding_11"/>
    <property type="match status" value="1"/>
</dbReference>
<evidence type="ECO:0000259" key="5">
    <source>
        <dbReference type="Pfam" id="PF03446"/>
    </source>
</evidence>
<dbReference type="RefSeq" id="WP_053824149.1">
    <property type="nucleotide sequence ID" value="NZ_BAAAEB010000025.1"/>
</dbReference>
<dbReference type="Gene3D" id="1.10.1040.10">
    <property type="entry name" value="N-(1-d-carboxylethyl)-l-norvaline Dehydrogenase, domain 2"/>
    <property type="match status" value="1"/>
</dbReference>
<dbReference type="GO" id="GO:0051287">
    <property type="term" value="F:NAD binding"/>
    <property type="evidence" value="ECO:0007669"/>
    <property type="project" value="InterPro"/>
</dbReference>
<evidence type="ECO:0000259" key="6">
    <source>
        <dbReference type="Pfam" id="PF14833"/>
    </source>
</evidence>
<dbReference type="InterPro" id="IPR015815">
    <property type="entry name" value="HIBADH-related"/>
</dbReference>
<reference evidence="7 9" key="1">
    <citation type="submission" date="2020-05" db="EMBL/GenBank/DDBJ databases">
        <title>MicrobeNet Type strains.</title>
        <authorList>
            <person name="Nicholson A.C."/>
        </authorList>
    </citation>
    <scope>NUCLEOTIDE SEQUENCE [LARGE SCALE GENOMIC DNA]</scope>
    <source>
        <strain evidence="7 9">ATCC 700815</strain>
    </source>
</reference>
<feature type="active site" evidence="4">
    <location>
        <position position="171"/>
    </location>
</feature>
<dbReference type="PANTHER" id="PTHR43060:SF15">
    <property type="entry name" value="3-HYDROXYISOBUTYRATE DEHYDROGENASE-LIKE 1, MITOCHONDRIAL-RELATED"/>
    <property type="match status" value="1"/>
</dbReference>
<keyword evidence="2" id="KW-0560">Oxidoreductase</keyword>
<dbReference type="EMBL" id="JABEMD010000034">
    <property type="protein sequence ID" value="NNH12816.1"/>
    <property type="molecule type" value="Genomic_DNA"/>
</dbReference>
<dbReference type="SUPFAM" id="SSF51735">
    <property type="entry name" value="NAD(P)-binding Rossmann-fold domains"/>
    <property type="match status" value="1"/>
</dbReference>
<dbReference type="Proteomes" id="UP000542973">
    <property type="component" value="Unassembled WGS sequence"/>
</dbReference>
<dbReference type="EMBL" id="CP098735">
    <property type="protein sequence ID" value="USE78119.1"/>
    <property type="molecule type" value="Genomic_DNA"/>
</dbReference>
<organism evidence="7 9">
    <name type="scientific">Cupriavidus gilardii</name>
    <dbReference type="NCBI Taxonomy" id="82541"/>
    <lineage>
        <taxon>Bacteria</taxon>
        <taxon>Pseudomonadati</taxon>
        <taxon>Pseudomonadota</taxon>
        <taxon>Betaproteobacteria</taxon>
        <taxon>Burkholderiales</taxon>
        <taxon>Burkholderiaceae</taxon>
        <taxon>Cupriavidus</taxon>
    </lineage>
</organism>
<dbReference type="Gene3D" id="3.40.50.720">
    <property type="entry name" value="NAD(P)-binding Rossmann-like Domain"/>
    <property type="match status" value="1"/>
</dbReference>
<name>A0A6N1BHU0_9BURK</name>
<protein>
    <submittedName>
        <fullName evidence="7">NAD(P)-dependent oxidoreductase</fullName>
    </submittedName>
</protein>
<evidence type="ECO:0000256" key="3">
    <source>
        <dbReference type="ARBA" id="ARBA00023027"/>
    </source>
</evidence>
<comment type="similarity">
    <text evidence="1">Belongs to the HIBADH-related family.</text>
</comment>
<proteinExistence type="inferred from homology"/>
<evidence type="ECO:0000313" key="10">
    <source>
        <dbReference type="Proteomes" id="UP001056648"/>
    </source>
</evidence>
<dbReference type="GO" id="GO:0016054">
    <property type="term" value="P:organic acid catabolic process"/>
    <property type="evidence" value="ECO:0007669"/>
    <property type="project" value="UniProtKB-ARBA"/>
</dbReference>
<feature type="domain" description="3-hydroxyisobutyrate dehydrogenase-like NAD-binding" evidence="6">
    <location>
        <begin position="165"/>
        <end position="284"/>
    </location>
</feature>
<reference evidence="8" key="2">
    <citation type="submission" date="2022-06" db="EMBL/GenBank/DDBJ databases">
        <title>Complete genome sequence and characterization of Cupriavidus gilardii QJ1 isolated from contaminating cells.</title>
        <authorList>
            <person name="Qi J."/>
        </authorList>
    </citation>
    <scope>NUCLEOTIDE SEQUENCE</scope>
    <source>
        <strain evidence="8">QJ1</strain>
    </source>
</reference>
<dbReference type="GO" id="GO:0016491">
    <property type="term" value="F:oxidoreductase activity"/>
    <property type="evidence" value="ECO:0007669"/>
    <property type="project" value="UniProtKB-KW"/>
</dbReference>
<dbReference type="PANTHER" id="PTHR43060">
    <property type="entry name" value="3-HYDROXYISOBUTYRATE DEHYDROGENASE-LIKE 1, MITOCHONDRIAL-RELATED"/>
    <property type="match status" value="1"/>
</dbReference>
<dbReference type="AlphaFoldDB" id="A0A6N1BHU0"/>
<gene>
    <name evidence="7" type="ORF">HLB16_18260</name>
    <name evidence="8" type="ORF">NDR89_03490</name>
</gene>
<dbReference type="PIRSF" id="PIRSF000103">
    <property type="entry name" value="HIBADH"/>
    <property type="match status" value="1"/>
</dbReference>
<sequence length="287" mass="30050">MRVAFLGLGVMGFHMAGHLAAKGHQVTVYNRTASKAQAWVERFGGQSAATPALAARDAELVCSCVGNDDDLRAVLTGPDGAFDAAPAGCIFVDHTTASANVARELYEQANARGLHFVDAPVSGGESGAQNGVLTVMCGGDEAVFARAEPVISAFARAVTRIGGPGAGQLAKMVNQIAIAGLLEGLSEAIAFGQRAGLDMPLVLSVISKGAAGSWQLENRGPTMVEGKFDFGFAVDWMRKDLGLCLDEARRNGATLPVTALVDQFYAELQRDGGGRDDTSSLIRRLRR</sequence>
<dbReference type="InterPro" id="IPR006115">
    <property type="entry name" value="6PGDH_NADP-bd"/>
</dbReference>
<dbReference type="InterPro" id="IPR002204">
    <property type="entry name" value="3-OH-isobutyrate_DH-rel_CS"/>
</dbReference>
<dbReference type="GeneID" id="70687430"/>
<evidence type="ECO:0000313" key="9">
    <source>
        <dbReference type="Proteomes" id="UP000542973"/>
    </source>
</evidence>
<dbReference type="InterPro" id="IPR008927">
    <property type="entry name" value="6-PGluconate_DH-like_C_sf"/>
</dbReference>
<keyword evidence="3" id="KW-0520">NAD</keyword>
<dbReference type="GO" id="GO:0050661">
    <property type="term" value="F:NADP binding"/>
    <property type="evidence" value="ECO:0007669"/>
    <property type="project" value="InterPro"/>
</dbReference>